<dbReference type="Proteomes" id="UP000017396">
    <property type="component" value="Chromosome"/>
</dbReference>
<feature type="region of interest" description="Disordered" evidence="1">
    <location>
        <begin position="109"/>
        <end position="134"/>
    </location>
</feature>
<evidence type="ECO:0000256" key="1">
    <source>
        <dbReference type="SAM" id="MobiDB-lite"/>
    </source>
</evidence>
<evidence type="ECO:0000313" key="3">
    <source>
        <dbReference type="Proteomes" id="UP000017396"/>
    </source>
</evidence>
<keyword evidence="3" id="KW-1185">Reference proteome</keyword>
<dbReference type="AlphaFoldDB" id="U5QEZ5"/>
<organism evidence="2 3">
    <name type="scientific">Gloeobacter kilaueensis (strain ATCC BAA-2537 / CCAP 1431/1 / ULC 316 / JS1)</name>
    <dbReference type="NCBI Taxonomy" id="1183438"/>
    <lineage>
        <taxon>Bacteria</taxon>
        <taxon>Bacillati</taxon>
        <taxon>Cyanobacteriota</taxon>
        <taxon>Cyanophyceae</taxon>
        <taxon>Gloeobacterales</taxon>
        <taxon>Gloeobacteraceae</taxon>
        <taxon>Gloeobacter</taxon>
    </lineage>
</organism>
<evidence type="ECO:0000313" key="2">
    <source>
        <dbReference type="EMBL" id="AGY56265.1"/>
    </source>
</evidence>
<dbReference type="HOGENOM" id="CLU_1893219_0_0_3"/>
<sequence length="134" mass="14785">MPHELLASTHRALPAGILSCCFLITACAGQSLARFEQAVYHYEVCAQQARSLMLAEHLPESKAFSESRFLESHCRPQIQVMRQTRIEAEQAGHSLQSLAEAVRRARSKVARLPSGAPVSASETLQSVRSEPKSR</sequence>
<dbReference type="EMBL" id="CP003587">
    <property type="protein sequence ID" value="AGY56265.1"/>
    <property type="molecule type" value="Genomic_DNA"/>
</dbReference>
<name>U5QEZ5_GLOK1</name>
<dbReference type="STRING" id="1183438.GKIL_0018"/>
<gene>
    <name evidence="2" type="ORF">GKIL_0018</name>
</gene>
<protein>
    <submittedName>
        <fullName evidence="2">Uncharacterized protein</fullName>
    </submittedName>
</protein>
<accession>U5QEZ5</accession>
<proteinExistence type="predicted"/>
<dbReference type="KEGG" id="glj:GKIL_0018"/>
<reference evidence="2 3" key="1">
    <citation type="journal article" date="2013" name="PLoS ONE">
        <title>Cultivation and Complete Genome Sequencing of Gloeobacter kilaueensis sp. nov., from a Lava Cave in Kilauea Caldera, Hawai'i.</title>
        <authorList>
            <person name="Saw J.H."/>
            <person name="Schatz M."/>
            <person name="Brown M.V."/>
            <person name="Kunkel D.D."/>
            <person name="Foster J.S."/>
            <person name="Shick H."/>
            <person name="Christensen S."/>
            <person name="Hou S."/>
            <person name="Wan X."/>
            <person name="Donachie S.P."/>
        </authorList>
    </citation>
    <scope>NUCLEOTIDE SEQUENCE [LARGE SCALE GENOMIC DNA]</scope>
    <source>
        <strain evidence="3">JS</strain>
    </source>
</reference>